<evidence type="ECO:0000313" key="4">
    <source>
        <dbReference type="Proteomes" id="UP000195918"/>
    </source>
</evidence>
<feature type="domain" description="N-acetyltransferase" evidence="2">
    <location>
        <begin position="1"/>
        <end position="138"/>
    </location>
</feature>
<name>A0A1X6WM68_9ENTE</name>
<dbReference type="CDD" id="cd04301">
    <property type="entry name" value="NAT_SF"/>
    <property type="match status" value="1"/>
</dbReference>
<reference evidence="4" key="1">
    <citation type="submission" date="2017-02" db="EMBL/GenBank/DDBJ databases">
        <authorList>
            <person name="Dridi B."/>
        </authorList>
    </citation>
    <scope>NUCLEOTIDE SEQUENCE [LARGE SCALE GENOMIC DNA]</scope>
    <source>
        <strain evidence="4">bH819</strain>
    </source>
</reference>
<keyword evidence="4" id="KW-1185">Reference proteome</keyword>
<dbReference type="Proteomes" id="UP000195918">
    <property type="component" value="Unassembled WGS sequence"/>
</dbReference>
<dbReference type="AlphaFoldDB" id="A0A1X6WM68"/>
<gene>
    <name evidence="3" type="ORF">FM121_04995</name>
</gene>
<dbReference type="Gene3D" id="3.40.630.30">
    <property type="match status" value="1"/>
</dbReference>
<dbReference type="SUPFAM" id="SSF55729">
    <property type="entry name" value="Acyl-CoA N-acyltransferases (Nat)"/>
    <property type="match status" value="1"/>
</dbReference>
<protein>
    <submittedName>
        <fullName evidence="3">Acetyltransferase, GNAT family</fullName>
    </submittedName>
</protein>
<dbReference type="Pfam" id="PF00583">
    <property type="entry name" value="Acetyltransf_1"/>
    <property type="match status" value="1"/>
</dbReference>
<dbReference type="PROSITE" id="PS51186">
    <property type="entry name" value="GNAT"/>
    <property type="match status" value="1"/>
</dbReference>
<proteinExistence type="predicted"/>
<dbReference type="GO" id="GO:0008080">
    <property type="term" value="F:N-acetyltransferase activity"/>
    <property type="evidence" value="ECO:0007669"/>
    <property type="project" value="InterPro"/>
</dbReference>
<dbReference type="PANTHER" id="PTHR13947">
    <property type="entry name" value="GNAT FAMILY N-ACETYLTRANSFERASE"/>
    <property type="match status" value="1"/>
</dbReference>
<evidence type="ECO:0000259" key="2">
    <source>
        <dbReference type="PROSITE" id="PS51186"/>
    </source>
</evidence>
<dbReference type="PANTHER" id="PTHR13947:SF37">
    <property type="entry name" value="LD18367P"/>
    <property type="match status" value="1"/>
</dbReference>
<dbReference type="OrthoDB" id="162775at2"/>
<dbReference type="EMBL" id="FWFD01000008">
    <property type="protein sequence ID" value="SLM85433.1"/>
    <property type="molecule type" value="Genomic_DNA"/>
</dbReference>
<dbReference type="InterPro" id="IPR016181">
    <property type="entry name" value="Acyl_CoA_acyltransferase"/>
</dbReference>
<accession>A0A1X6WM68</accession>
<organism evidence="3 4">
    <name type="scientific">Vagococcus fluvialis bH819</name>
    <dbReference type="NCBI Taxonomy" id="1255619"/>
    <lineage>
        <taxon>Bacteria</taxon>
        <taxon>Bacillati</taxon>
        <taxon>Bacillota</taxon>
        <taxon>Bacilli</taxon>
        <taxon>Lactobacillales</taxon>
        <taxon>Enterococcaceae</taxon>
        <taxon>Vagococcus</taxon>
    </lineage>
</organism>
<keyword evidence="1 3" id="KW-0808">Transferase</keyword>
<sequence>MTFIFNEIQKLTTYHFELLLEADPSQQIVEDYTTRGVVFEVLQAQQLVGIVVLLPTRPETIEIVNIAVHPNFQNQGIGQEIIKFSIQTAKDKQYHTLEIGTGSTSLAQLYLYQKMNFRITGVDRDFFLRHYPEEIIENGLILKDMIRLQQDL</sequence>
<dbReference type="InterPro" id="IPR050769">
    <property type="entry name" value="NAT_camello-type"/>
</dbReference>
<evidence type="ECO:0000313" key="3">
    <source>
        <dbReference type="EMBL" id="SLM85433.1"/>
    </source>
</evidence>
<evidence type="ECO:0000256" key="1">
    <source>
        <dbReference type="ARBA" id="ARBA00022679"/>
    </source>
</evidence>
<dbReference type="InterPro" id="IPR000182">
    <property type="entry name" value="GNAT_dom"/>
</dbReference>